<accession>A0ACD5VD37</accession>
<dbReference type="EnsemblPlants" id="AVESA.00010b.r2.3AG0405320.1">
    <property type="protein sequence ID" value="AVESA.00010b.r2.3AG0405320.1.CDS"/>
    <property type="gene ID" value="AVESA.00010b.r2.3AG0405320"/>
</dbReference>
<sequence>MGKQSAAKKARVDAIYSQGMQDVLRLDYAATGGGNGGGSSWSSSSSRARGVAIVQVDINWFRCPVCSRLLNPPVFQCKSGHLACGRCRAGQCRKCEQDGGGGGGSFDARNAVVEDIISVSKFKCPHSGCHGFFAYPDLRAHRGACHHAPCFCAEPGCAFAAPPPRLLRHLAVDHSWPAHGVAYGKVLRLRAPVPARQLLLADEDGRVFVLVVGALGAVTAASLVCVRAAGGGGGPSSQPRRCP</sequence>
<evidence type="ECO:0000313" key="2">
    <source>
        <dbReference type="Proteomes" id="UP001732700"/>
    </source>
</evidence>
<proteinExistence type="predicted"/>
<dbReference type="Proteomes" id="UP001732700">
    <property type="component" value="Chromosome 3A"/>
</dbReference>
<keyword evidence="2" id="KW-1185">Reference proteome</keyword>
<protein>
    <submittedName>
        <fullName evidence="1">Uncharacterized protein</fullName>
    </submittedName>
</protein>
<reference evidence="1" key="1">
    <citation type="submission" date="2021-05" db="EMBL/GenBank/DDBJ databases">
        <authorList>
            <person name="Scholz U."/>
            <person name="Mascher M."/>
            <person name="Fiebig A."/>
        </authorList>
    </citation>
    <scope>NUCLEOTIDE SEQUENCE [LARGE SCALE GENOMIC DNA]</scope>
</reference>
<organism evidence="1 2">
    <name type="scientific">Avena sativa</name>
    <name type="common">Oat</name>
    <dbReference type="NCBI Taxonomy" id="4498"/>
    <lineage>
        <taxon>Eukaryota</taxon>
        <taxon>Viridiplantae</taxon>
        <taxon>Streptophyta</taxon>
        <taxon>Embryophyta</taxon>
        <taxon>Tracheophyta</taxon>
        <taxon>Spermatophyta</taxon>
        <taxon>Magnoliopsida</taxon>
        <taxon>Liliopsida</taxon>
        <taxon>Poales</taxon>
        <taxon>Poaceae</taxon>
        <taxon>BOP clade</taxon>
        <taxon>Pooideae</taxon>
        <taxon>Poodae</taxon>
        <taxon>Poeae</taxon>
        <taxon>Poeae Chloroplast Group 1 (Aveneae type)</taxon>
        <taxon>Aveninae</taxon>
        <taxon>Avena</taxon>
    </lineage>
</organism>
<reference evidence="1" key="2">
    <citation type="submission" date="2025-09" db="UniProtKB">
        <authorList>
            <consortium name="EnsemblPlants"/>
        </authorList>
    </citation>
    <scope>IDENTIFICATION</scope>
</reference>
<name>A0ACD5VD37_AVESA</name>
<evidence type="ECO:0000313" key="1">
    <source>
        <dbReference type="EnsemblPlants" id="AVESA.00010b.r2.3AG0405320.1.CDS"/>
    </source>
</evidence>